<dbReference type="InterPro" id="IPR044880">
    <property type="entry name" value="NCX_ion-bd_dom_sf"/>
</dbReference>
<evidence type="ECO:0000256" key="2">
    <source>
        <dbReference type="ARBA" id="ARBA00022448"/>
    </source>
</evidence>
<keyword evidence="9" id="KW-0050">Antiport</keyword>
<organism evidence="11 12">
    <name type="scientific">Clostridium aestuarii</name>
    <dbReference type="NCBI Taxonomy" id="338193"/>
    <lineage>
        <taxon>Bacteria</taxon>
        <taxon>Bacillati</taxon>
        <taxon>Bacillota</taxon>
        <taxon>Clostridia</taxon>
        <taxon>Eubacteriales</taxon>
        <taxon>Clostridiaceae</taxon>
        <taxon>Clostridium</taxon>
    </lineage>
</organism>
<feature type="transmembrane region" description="Helical" evidence="9">
    <location>
        <begin position="32"/>
        <end position="51"/>
    </location>
</feature>
<comment type="function">
    <text evidence="9">Ca(+)/H(+) antiporter that extrudes calcium in exchange for external protons.</text>
</comment>
<dbReference type="NCBIfam" id="TIGR00378">
    <property type="entry name" value="cax"/>
    <property type="match status" value="1"/>
</dbReference>
<accession>A0ABT4CW10</accession>
<evidence type="ECO:0000259" key="10">
    <source>
        <dbReference type="Pfam" id="PF01699"/>
    </source>
</evidence>
<dbReference type="Gene3D" id="1.20.1420.30">
    <property type="entry name" value="NCX, central ion-binding region"/>
    <property type="match status" value="1"/>
</dbReference>
<dbReference type="Pfam" id="PF01699">
    <property type="entry name" value="Na_Ca_ex"/>
    <property type="match status" value="2"/>
</dbReference>
<comment type="subcellular location">
    <subcellularLocation>
        <location evidence="1">Endomembrane system</location>
        <topology evidence="1">Multi-pass membrane protein</topology>
    </subcellularLocation>
</comment>
<evidence type="ECO:0000256" key="8">
    <source>
        <dbReference type="ARBA" id="ARBA00023136"/>
    </source>
</evidence>
<dbReference type="InterPro" id="IPR004837">
    <property type="entry name" value="NaCa_Exmemb"/>
</dbReference>
<feature type="transmembrane region" description="Helical" evidence="9">
    <location>
        <begin position="58"/>
        <end position="80"/>
    </location>
</feature>
<evidence type="ECO:0000256" key="4">
    <source>
        <dbReference type="ARBA" id="ARBA00022692"/>
    </source>
</evidence>
<evidence type="ECO:0000256" key="1">
    <source>
        <dbReference type="ARBA" id="ARBA00004127"/>
    </source>
</evidence>
<keyword evidence="6 9" id="KW-1133">Transmembrane helix</keyword>
<gene>
    <name evidence="11" type="primary">cax</name>
    <name evidence="11" type="ORF">OW763_02300</name>
</gene>
<keyword evidence="5 9" id="KW-0106">Calcium</keyword>
<feature type="transmembrane region" description="Helical" evidence="9">
    <location>
        <begin position="86"/>
        <end position="107"/>
    </location>
</feature>
<sequence length="349" mass="38781">MKKKYVFLMISLILMFINTSCSLINTIIYSIAVVPLAILLGDFTSAISEYIGEKRGGLLAATVGNFPELMMGVWSVSFGMVPMAKAALIGSIVSNMLLVLGISTFFGGIKYREQKFNKLIARTNFNMLLLAMVAMLVMISLESYSDISKEVMVCISIKVAIVLICVYILGLIFSLYTHSNLFLVSEKKTDNLQINNNKQKHILLLQIIISSLLLFIISEKLIFNVKEMVNEYNLSQQFIGIILIPILGNVGENFSAIMCAAQNKVNMSLEIAIGSSIQIALFVTPVIIIFSYLAGIQMAYVFSHFQIVMSGIAIVMSFIVFQDGKTYWLEGAILISIYIVITMAYYYLA</sequence>
<dbReference type="Proteomes" id="UP001078443">
    <property type="component" value="Unassembled WGS sequence"/>
</dbReference>
<comment type="caution">
    <text evidence="9">Lacks conserved residue(s) required for the propagation of feature annotation.</text>
</comment>
<keyword evidence="7 9" id="KW-0406">Ion transport</keyword>
<evidence type="ECO:0000256" key="6">
    <source>
        <dbReference type="ARBA" id="ARBA00022989"/>
    </source>
</evidence>
<evidence type="ECO:0000313" key="11">
    <source>
        <dbReference type="EMBL" id="MCY6483186.1"/>
    </source>
</evidence>
<keyword evidence="8 9" id="KW-0472">Membrane</keyword>
<feature type="transmembrane region" description="Helical" evidence="9">
    <location>
        <begin position="159"/>
        <end position="181"/>
    </location>
</feature>
<dbReference type="EMBL" id="JAPQER010000001">
    <property type="protein sequence ID" value="MCY6483186.1"/>
    <property type="molecule type" value="Genomic_DNA"/>
</dbReference>
<dbReference type="PANTHER" id="PTHR31503">
    <property type="entry name" value="VACUOLAR CALCIUM ION TRANSPORTER"/>
    <property type="match status" value="1"/>
</dbReference>
<comment type="similarity">
    <text evidence="9">Belongs to the Ca(2+):cation antiporter (CaCA) (TC 2.A.19) family.</text>
</comment>
<keyword evidence="12" id="KW-1185">Reference proteome</keyword>
<feature type="transmembrane region" description="Helical" evidence="9">
    <location>
        <begin position="328"/>
        <end position="348"/>
    </location>
</feature>
<evidence type="ECO:0000256" key="9">
    <source>
        <dbReference type="RuleBase" id="RU365028"/>
    </source>
</evidence>
<dbReference type="InterPro" id="IPR004713">
    <property type="entry name" value="CaH_exchang"/>
</dbReference>
<protein>
    <recommendedName>
        <fullName evidence="9">Ca(2+)/H(+) antiporter</fullName>
    </recommendedName>
</protein>
<evidence type="ECO:0000313" key="12">
    <source>
        <dbReference type="Proteomes" id="UP001078443"/>
    </source>
</evidence>
<feature type="domain" description="Sodium/calcium exchanger membrane region" evidence="10">
    <location>
        <begin position="27"/>
        <end position="175"/>
    </location>
</feature>
<keyword evidence="4 9" id="KW-0812">Transmembrane</keyword>
<evidence type="ECO:0000256" key="7">
    <source>
        <dbReference type="ARBA" id="ARBA00023065"/>
    </source>
</evidence>
<keyword evidence="3 9" id="KW-0109">Calcium transport</keyword>
<comment type="caution">
    <text evidence="11">The sequence shown here is derived from an EMBL/GenBank/DDBJ whole genome shotgun (WGS) entry which is preliminary data.</text>
</comment>
<feature type="transmembrane region" description="Helical" evidence="9">
    <location>
        <begin position="299"/>
        <end position="321"/>
    </location>
</feature>
<feature type="transmembrane region" description="Helical" evidence="9">
    <location>
        <begin position="202"/>
        <end position="218"/>
    </location>
</feature>
<feature type="transmembrane region" description="Helical" evidence="9">
    <location>
        <begin position="238"/>
        <end position="259"/>
    </location>
</feature>
<keyword evidence="2 9" id="KW-0813">Transport</keyword>
<name>A0ABT4CW10_9CLOT</name>
<evidence type="ECO:0000256" key="3">
    <source>
        <dbReference type="ARBA" id="ARBA00022568"/>
    </source>
</evidence>
<dbReference type="InterPro" id="IPR004798">
    <property type="entry name" value="CAX-like"/>
</dbReference>
<feature type="transmembrane region" description="Helical" evidence="9">
    <location>
        <begin position="119"/>
        <end position="139"/>
    </location>
</feature>
<dbReference type="PANTHER" id="PTHR31503:SF22">
    <property type="entry name" value="VACUOLAR CALCIUM ION TRANSPORTER"/>
    <property type="match status" value="1"/>
</dbReference>
<reference evidence="11" key="1">
    <citation type="submission" date="2022-12" db="EMBL/GenBank/DDBJ databases">
        <authorList>
            <person name="Wang J."/>
        </authorList>
    </citation>
    <scope>NUCLEOTIDE SEQUENCE</scope>
    <source>
        <strain evidence="11">HY-45-18</strain>
    </source>
</reference>
<proteinExistence type="inferred from homology"/>
<feature type="domain" description="Sodium/calcium exchanger membrane region" evidence="10">
    <location>
        <begin position="204"/>
        <end position="344"/>
    </location>
</feature>
<feature type="transmembrane region" description="Helical" evidence="9">
    <location>
        <begin position="271"/>
        <end position="293"/>
    </location>
</feature>
<evidence type="ECO:0000256" key="5">
    <source>
        <dbReference type="ARBA" id="ARBA00022837"/>
    </source>
</evidence>
<dbReference type="RefSeq" id="WP_268039443.1">
    <property type="nucleotide sequence ID" value="NZ_JAPQER010000001.1"/>
</dbReference>